<organism evidence="6 7">
    <name type="scientific">Tilletia horrida</name>
    <dbReference type="NCBI Taxonomy" id="155126"/>
    <lineage>
        <taxon>Eukaryota</taxon>
        <taxon>Fungi</taxon>
        <taxon>Dikarya</taxon>
        <taxon>Basidiomycota</taxon>
        <taxon>Ustilaginomycotina</taxon>
        <taxon>Exobasidiomycetes</taxon>
        <taxon>Tilletiales</taxon>
        <taxon>Tilletiaceae</taxon>
        <taxon>Tilletia</taxon>
    </lineage>
</organism>
<dbReference type="SUPFAM" id="SSF57850">
    <property type="entry name" value="RING/U-box"/>
    <property type="match status" value="4"/>
</dbReference>
<keyword evidence="2" id="KW-0863">Zinc-finger</keyword>
<gene>
    <name evidence="6" type="ORF">OC846_002516</name>
</gene>
<dbReference type="GO" id="GO:0008270">
    <property type="term" value="F:zinc ion binding"/>
    <property type="evidence" value="ECO:0007669"/>
    <property type="project" value="UniProtKB-KW"/>
</dbReference>
<feature type="region of interest" description="Disordered" evidence="4">
    <location>
        <begin position="367"/>
        <end position="396"/>
    </location>
</feature>
<dbReference type="Proteomes" id="UP001176517">
    <property type="component" value="Unassembled WGS sequence"/>
</dbReference>
<dbReference type="SMART" id="SM00291">
    <property type="entry name" value="ZnF_ZZ"/>
    <property type="match status" value="4"/>
</dbReference>
<dbReference type="PANTHER" id="PTHR20930">
    <property type="entry name" value="OVARIAN CARCINOMA ANTIGEN CA125-RELATED"/>
    <property type="match status" value="1"/>
</dbReference>
<feature type="compositionally biased region" description="Low complexity" evidence="4">
    <location>
        <begin position="1365"/>
        <end position="1390"/>
    </location>
</feature>
<dbReference type="Gene3D" id="3.30.60.90">
    <property type="match status" value="4"/>
</dbReference>
<evidence type="ECO:0000259" key="5">
    <source>
        <dbReference type="PROSITE" id="PS01357"/>
    </source>
</evidence>
<feature type="region of interest" description="Disordered" evidence="4">
    <location>
        <begin position="1152"/>
        <end position="1172"/>
    </location>
</feature>
<proteinExistence type="predicted"/>
<feature type="compositionally biased region" description="Polar residues" evidence="4">
    <location>
        <begin position="979"/>
        <end position="988"/>
    </location>
</feature>
<dbReference type="PROSITE" id="PS01357">
    <property type="entry name" value="ZF_ZZ_1"/>
    <property type="match status" value="1"/>
</dbReference>
<evidence type="ECO:0000256" key="1">
    <source>
        <dbReference type="ARBA" id="ARBA00022723"/>
    </source>
</evidence>
<accession>A0AAN6JS32</accession>
<protein>
    <recommendedName>
        <fullName evidence="5">ZZ-type domain-containing protein</fullName>
    </recommendedName>
</protein>
<dbReference type="Pfam" id="PF00569">
    <property type="entry name" value="ZZ"/>
    <property type="match status" value="2"/>
</dbReference>
<feature type="compositionally biased region" description="Low complexity" evidence="4">
    <location>
        <begin position="863"/>
        <end position="872"/>
    </location>
</feature>
<feature type="compositionally biased region" description="Acidic residues" evidence="4">
    <location>
        <begin position="1407"/>
        <end position="1418"/>
    </location>
</feature>
<keyword evidence="1" id="KW-0479">Metal-binding</keyword>
<feature type="compositionally biased region" description="Polar residues" evidence="4">
    <location>
        <begin position="1332"/>
        <end position="1342"/>
    </location>
</feature>
<dbReference type="InterPro" id="IPR000433">
    <property type="entry name" value="Znf_ZZ"/>
</dbReference>
<keyword evidence="7" id="KW-1185">Reference proteome</keyword>
<evidence type="ECO:0000313" key="7">
    <source>
        <dbReference type="Proteomes" id="UP001176517"/>
    </source>
</evidence>
<dbReference type="InterPro" id="IPR013783">
    <property type="entry name" value="Ig-like_fold"/>
</dbReference>
<dbReference type="CDD" id="cd02340">
    <property type="entry name" value="ZZ_NBR1_like"/>
    <property type="match status" value="2"/>
</dbReference>
<dbReference type="EMBL" id="JAPDMZ010000050">
    <property type="protein sequence ID" value="KAK0553466.1"/>
    <property type="molecule type" value="Genomic_DNA"/>
</dbReference>
<feature type="compositionally biased region" description="Basic and acidic residues" evidence="4">
    <location>
        <begin position="852"/>
        <end position="862"/>
    </location>
</feature>
<evidence type="ECO:0000256" key="4">
    <source>
        <dbReference type="SAM" id="MobiDB-lite"/>
    </source>
</evidence>
<sequence length="1473" mass="159031">MASDSNNKNKTLLGHLKIQVELSCPTHSSTSPRSSANVRKLPVFKTRVHSARETRRNIVDIIKRHIPSLQSFETLKVGFPQPKDFSGKVDGQSSKAAFESSIVKAVNSGEVFRLQVHPASNNSAKKKTCFCPEAVPTGPSAPQVESLYRQHYKQQLSEDISTVTPATITSKMQGLRKVGELTQQDKLTPEHHKEYLEAIKARTETDNKIKSGIAKYECVLARLKELEAEHTALKEKAEKDRSEGVENKALYEFALDQIKKAEADNKDLREKAEKLKTAQEEAEKVKATSSTQSAGPHMCSSGGQFQSFAHDLLKNLNASMSANFGDGLGTFQFAPSSPVMRGVAEPEQHEFGHPHRNFNVPTCRPRTHPRCGGQQIPPDNSPAQAPRNPPAAYNTGPDTIPLPGASFYCDICKRLVNGEDRFRCLRCNDWDACANCCLYGLHEHDHSAFLFLPANPMNKGVDVPESPLGSKCTRCDTECSLAGMYHYNSISEPEDKSSLCPKCFLDFASGGSRLFSSRWNKYKPADFVFVQRKSGDALEPPLHLVKTQLARPPRPATVDEVKQCGIRSLQHHCDLCNASIDAKNEWRYHCAKCADWDACMNCWDSRKVDLHHHPHFVEFAPTNDAGSRGSGCSSTAPELLGADPLKGVWPVTTAAARAPRTEPTSPQPHRHNATCDLCQEDIAGPRLKCLDCPDWDSCSKPTCAGQLPFRHPGHRFVQMEAPGQLRYYHRNAIIRPSPHKHMSIFCDGCDAPIIGTRYACIGCQDFDLCANCEALPVTNIKVLEEKKGVKQTKATAASHQLDHGSHHLFVKITGDAALRNGPASIFDSNKNVRIEDVLGRARSVVSSLVATGEKKTEMEKPSAEAASSAVPSDDPPRYMCGTSLYAAYLADQAAAKKKKEDEEKASAAAAKAKEETEKSSDAFKAAAGDNMFEQNAASFGSMTLGDVLRGLAATPRAGAAVEAPAAGPARRFLQEMFPLSSSTTNLPQTRPAPSELTKEAETSEASSSKKTKTSRGAVSIVHSMEPPRNQHLSYEEKRTLSVRVQRGGEAAMHAFLSALSPDQLEQVTADGELVFELDDLSSEQFYNIMTELDALEASQKDAMAAAEAAFKEMKTAESTTTAVAAAVPVSDEAAPAQMAELSSSFKTIRNAVPSKSDSRSSSSSVLDVQTTNKPAEDKRLDLDAEFVEDVSLPDGAVIAAGSRFDKVWRLRNSGKKPWPAGVRLKYVAGDSMGLTQSAGSAITTTQLSSSPSSLDDLAPGAECQIRLSALKAMEITGRSTAYFRLSAPGRGPYDSDMAFGHQLWIDIDVRAGEDDGAIAVAGGAVPAVAGTTSELGSNNSPEHSVGRLGGSSVFTAPHAPESVRSDTGASAVADATSAAGDDAAPASDGDNSVAKKTKTLRGFRLDDDSDSESEDEDDHQAAGERNPFEDAVDGAASDEEDATYVSGHVLDDVSDDSDFELVDPTTEEESDIE</sequence>
<feature type="region of interest" description="Disordered" evidence="4">
    <location>
        <begin position="978"/>
        <end position="1017"/>
    </location>
</feature>
<feature type="compositionally biased region" description="Acidic residues" evidence="4">
    <location>
        <begin position="1430"/>
        <end position="1442"/>
    </location>
</feature>
<feature type="region of interest" description="Disordered" evidence="4">
    <location>
        <begin position="852"/>
        <end position="874"/>
    </location>
</feature>
<feature type="domain" description="ZZ-type" evidence="5">
    <location>
        <begin position="746"/>
        <end position="772"/>
    </location>
</feature>
<feature type="compositionally biased region" description="Acidic residues" evidence="4">
    <location>
        <begin position="1452"/>
        <end position="1473"/>
    </location>
</feature>
<feature type="region of interest" description="Disordered" evidence="4">
    <location>
        <begin position="276"/>
        <end position="299"/>
    </location>
</feature>
<feature type="compositionally biased region" description="Basic and acidic residues" evidence="4">
    <location>
        <begin position="1419"/>
        <end position="1428"/>
    </location>
</feature>
<feature type="compositionally biased region" description="Basic and acidic residues" evidence="4">
    <location>
        <begin position="276"/>
        <end position="286"/>
    </location>
</feature>
<comment type="caution">
    <text evidence="6">The sequence shown here is derived from an EMBL/GenBank/DDBJ whole genome shotgun (WGS) entry which is preliminary data.</text>
</comment>
<reference evidence="6" key="1">
    <citation type="journal article" date="2023" name="PhytoFront">
        <title>Draft Genome Resources of Seven Strains of Tilletia horrida, Causal Agent of Kernel Smut of Rice.</title>
        <authorList>
            <person name="Khanal S."/>
            <person name="Antony Babu S."/>
            <person name="Zhou X.G."/>
        </authorList>
    </citation>
    <scope>NUCLEOTIDE SEQUENCE</scope>
    <source>
        <strain evidence="6">TX6</strain>
    </source>
</reference>
<evidence type="ECO:0000256" key="2">
    <source>
        <dbReference type="ARBA" id="ARBA00022771"/>
    </source>
</evidence>
<dbReference type="Gene3D" id="2.60.40.10">
    <property type="entry name" value="Immunoglobulins"/>
    <property type="match status" value="1"/>
</dbReference>
<evidence type="ECO:0000256" key="3">
    <source>
        <dbReference type="ARBA" id="ARBA00022833"/>
    </source>
</evidence>
<evidence type="ECO:0000313" key="6">
    <source>
        <dbReference type="EMBL" id="KAK0553466.1"/>
    </source>
</evidence>
<dbReference type="Pfam" id="PF16158">
    <property type="entry name" value="N_BRCA1_IG"/>
    <property type="match status" value="1"/>
</dbReference>
<dbReference type="CDD" id="cd14947">
    <property type="entry name" value="NBR1_like"/>
    <property type="match status" value="1"/>
</dbReference>
<dbReference type="PANTHER" id="PTHR20930:SF0">
    <property type="entry name" value="PROTEIN ILRUN"/>
    <property type="match status" value="1"/>
</dbReference>
<feature type="region of interest" description="Disordered" evidence="4">
    <location>
        <begin position="1332"/>
        <end position="1473"/>
    </location>
</feature>
<dbReference type="InterPro" id="IPR032350">
    <property type="entry name" value="Nbr1_FW"/>
</dbReference>
<keyword evidence="3" id="KW-0862">Zinc</keyword>
<name>A0AAN6JS32_9BASI</name>
<dbReference type="InterPro" id="IPR043145">
    <property type="entry name" value="Znf_ZZ_sf"/>
</dbReference>